<evidence type="ECO:0000256" key="8">
    <source>
        <dbReference type="ARBA" id="ARBA00023102"/>
    </source>
</evidence>
<name>A0ABN6P9E1_9PROT</name>
<comment type="similarity">
    <text evidence="3 9">Belongs to the PRA-PH family.</text>
</comment>
<organism evidence="11 12">
    <name type="scientific">Roseomonas fluvialis</name>
    <dbReference type="NCBI Taxonomy" id="1750527"/>
    <lineage>
        <taxon>Bacteria</taxon>
        <taxon>Pseudomonadati</taxon>
        <taxon>Pseudomonadota</taxon>
        <taxon>Alphaproteobacteria</taxon>
        <taxon>Acetobacterales</taxon>
        <taxon>Roseomonadaceae</taxon>
        <taxon>Roseomonas</taxon>
    </lineage>
</organism>
<sequence length="193" mass="20174">MGKAAKKKTSAKKATPKQPAPKKSAAKKAAPKKAKLPVPAVVRDTAAARKAKLPKPVRKAEKRLLAPLAPDIAGADAAILDRLWQVVEARRRAGSAATSHSARLLARGTAKVAQKLGEEAVECVIEAATGNRAATVLESADLLYHLVVVWVDAGIAPAEVWAELARRQGISGIAEKASRPQGILRAAGTTKLP</sequence>
<comment type="pathway">
    <text evidence="2 9">Amino-acid biosynthesis; L-histidine biosynthesis; L-histidine from 5-phospho-alpha-D-ribose 1-diphosphate: step 2/9.</text>
</comment>
<evidence type="ECO:0000256" key="4">
    <source>
        <dbReference type="ARBA" id="ARBA00022605"/>
    </source>
</evidence>
<dbReference type="Gene3D" id="1.10.287.1080">
    <property type="entry name" value="MazG-like"/>
    <property type="match status" value="1"/>
</dbReference>
<dbReference type="RefSeq" id="WP_244460031.1">
    <property type="nucleotide sequence ID" value="NZ_AP025637.1"/>
</dbReference>
<keyword evidence="12" id="KW-1185">Reference proteome</keyword>
<dbReference type="PANTHER" id="PTHR42945:SF1">
    <property type="entry name" value="HISTIDINE BIOSYNTHESIS BIFUNCTIONAL PROTEIN HIS7"/>
    <property type="match status" value="1"/>
</dbReference>
<keyword evidence="6 9" id="KW-0378">Hydrolase</keyword>
<evidence type="ECO:0000256" key="9">
    <source>
        <dbReference type="HAMAP-Rule" id="MF_01020"/>
    </source>
</evidence>
<dbReference type="HAMAP" id="MF_01020">
    <property type="entry name" value="HisE"/>
    <property type="match status" value="1"/>
</dbReference>
<keyword evidence="4 9" id="KW-0028">Amino-acid biosynthesis</keyword>
<comment type="subcellular location">
    <subcellularLocation>
        <location evidence="9">Cytoplasm</location>
    </subcellularLocation>
</comment>
<dbReference type="InterPro" id="IPR008179">
    <property type="entry name" value="HisE"/>
</dbReference>
<keyword evidence="8 9" id="KW-0368">Histidine biosynthesis</keyword>
<dbReference type="Proteomes" id="UP000831327">
    <property type="component" value="Chromosome"/>
</dbReference>
<dbReference type="InterPro" id="IPR021130">
    <property type="entry name" value="PRib-ATP_PPHydrolase-like"/>
</dbReference>
<reference evidence="11 12" key="1">
    <citation type="journal article" date="2016" name="Microbes Environ.">
        <title>Phylogenetically diverse aerobic anoxygenic phototrophic bacteria isolated from epilithic biofilms in Tama river, Japan.</title>
        <authorList>
            <person name="Hirose S."/>
            <person name="Matsuura K."/>
            <person name="Haruta S."/>
        </authorList>
    </citation>
    <scope>NUCLEOTIDE SEQUENCE [LARGE SCALE GENOMIC DNA]</scope>
    <source>
        <strain evidence="11 12">S08</strain>
    </source>
</reference>
<dbReference type="SUPFAM" id="SSF101386">
    <property type="entry name" value="all-alpha NTP pyrophosphatases"/>
    <property type="match status" value="1"/>
</dbReference>
<comment type="catalytic activity">
    <reaction evidence="1 9">
        <text>1-(5-phospho-beta-D-ribosyl)-ATP + H2O = 1-(5-phospho-beta-D-ribosyl)-5'-AMP + diphosphate + H(+)</text>
        <dbReference type="Rhea" id="RHEA:22828"/>
        <dbReference type="ChEBI" id="CHEBI:15377"/>
        <dbReference type="ChEBI" id="CHEBI:15378"/>
        <dbReference type="ChEBI" id="CHEBI:33019"/>
        <dbReference type="ChEBI" id="CHEBI:59457"/>
        <dbReference type="ChEBI" id="CHEBI:73183"/>
        <dbReference type="EC" id="3.6.1.31"/>
    </reaction>
</comment>
<evidence type="ECO:0000256" key="10">
    <source>
        <dbReference type="SAM" id="MobiDB-lite"/>
    </source>
</evidence>
<evidence type="ECO:0000256" key="5">
    <source>
        <dbReference type="ARBA" id="ARBA00022741"/>
    </source>
</evidence>
<keyword evidence="7 9" id="KW-0067">ATP-binding</keyword>
<proteinExistence type="inferred from homology"/>
<dbReference type="EMBL" id="AP025637">
    <property type="protein sequence ID" value="BDG75210.1"/>
    <property type="molecule type" value="Genomic_DNA"/>
</dbReference>
<evidence type="ECO:0000256" key="2">
    <source>
        <dbReference type="ARBA" id="ARBA00005204"/>
    </source>
</evidence>
<evidence type="ECO:0000313" key="12">
    <source>
        <dbReference type="Proteomes" id="UP000831327"/>
    </source>
</evidence>
<protein>
    <recommendedName>
        <fullName evidence="9">Phosphoribosyl-ATP pyrophosphatase</fullName>
        <shortName evidence="9">PRA-PH</shortName>
        <ecNumber evidence="9">3.6.1.31</ecNumber>
    </recommendedName>
</protein>
<dbReference type="NCBIfam" id="TIGR03188">
    <property type="entry name" value="histidine_hisI"/>
    <property type="match status" value="1"/>
</dbReference>
<dbReference type="PANTHER" id="PTHR42945">
    <property type="entry name" value="HISTIDINE BIOSYNTHESIS BIFUNCTIONAL PROTEIN"/>
    <property type="match status" value="1"/>
</dbReference>
<dbReference type="Pfam" id="PF01503">
    <property type="entry name" value="PRA-PH"/>
    <property type="match status" value="1"/>
</dbReference>
<accession>A0ABN6P9E1</accession>
<feature type="region of interest" description="Disordered" evidence="10">
    <location>
        <begin position="1"/>
        <end position="56"/>
    </location>
</feature>
<dbReference type="EC" id="3.6.1.31" evidence="9"/>
<gene>
    <name evidence="9" type="primary">hisE</name>
    <name evidence="11" type="ORF">Rmf_51390</name>
</gene>
<evidence type="ECO:0000256" key="7">
    <source>
        <dbReference type="ARBA" id="ARBA00022840"/>
    </source>
</evidence>
<dbReference type="NCBIfam" id="NF001613">
    <property type="entry name" value="PRK00400.1-5"/>
    <property type="match status" value="1"/>
</dbReference>
<evidence type="ECO:0000256" key="6">
    <source>
        <dbReference type="ARBA" id="ARBA00022801"/>
    </source>
</evidence>
<evidence type="ECO:0000256" key="1">
    <source>
        <dbReference type="ARBA" id="ARBA00001460"/>
    </source>
</evidence>
<keyword evidence="9" id="KW-0963">Cytoplasm</keyword>
<evidence type="ECO:0000256" key="3">
    <source>
        <dbReference type="ARBA" id="ARBA00009392"/>
    </source>
</evidence>
<feature type="compositionally biased region" description="Basic residues" evidence="10">
    <location>
        <begin position="1"/>
        <end position="15"/>
    </location>
</feature>
<evidence type="ECO:0000313" key="11">
    <source>
        <dbReference type="EMBL" id="BDG75210.1"/>
    </source>
</evidence>
<dbReference type="CDD" id="cd11534">
    <property type="entry name" value="NTP-PPase_HisIE_like"/>
    <property type="match status" value="1"/>
</dbReference>
<keyword evidence="5 9" id="KW-0547">Nucleotide-binding</keyword>
<feature type="compositionally biased region" description="Basic residues" evidence="10">
    <location>
        <begin position="24"/>
        <end position="35"/>
    </location>
</feature>